<gene>
    <name evidence="6" type="ORF">BDZ31_003795</name>
</gene>
<dbReference type="Gene3D" id="2.30.40.10">
    <property type="entry name" value="Urease, subunit C, domain 1"/>
    <property type="match status" value="1"/>
</dbReference>
<dbReference type="PANTHER" id="PTHR43794">
    <property type="entry name" value="AMINOHYDROLASE SSNA-RELATED"/>
    <property type="match status" value="1"/>
</dbReference>
<reference evidence="6 7" key="1">
    <citation type="submission" date="2020-08" db="EMBL/GenBank/DDBJ databases">
        <title>Genomic Encyclopedia of Archaeal and Bacterial Type Strains, Phase II (KMG-II): from individual species to whole genera.</title>
        <authorList>
            <person name="Goeker M."/>
        </authorList>
    </citation>
    <scope>NUCLEOTIDE SEQUENCE [LARGE SCALE GENOMIC DNA]</scope>
    <source>
        <strain evidence="6 7">DSM 23288</strain>
    </source>
</reference>
<dbReference type="PANTHER" id="PTHR43794:SF5">
    <property type="entry name" value="CHLOROHYDROLASE FAMILY PROTEIN"/>
    <property type="match status" value="1"/>
</dbReference>
<keyword evidence="1" id="KW-0479">Metal-binding</keyword>
<evidence type="ECO:0000256" key="2">
    <source>
        <dbReference type="ARBA" id="ARBA00022801"/>
    </source>
</evidence>
<evidence type="ECO:0000256" key="1">
    <source>
        <dbReference type="ARBA" id="ARBA00022723"/>
    </source>
</evidence>
<name>A0A840IH12_9ACTN</name>
<dbReference type="CDD" id="cd01298">
    <property type="entry name" value="ATZ_TRZ_like"/>
    <property type="match status" value="1"/>
</dbReference>
<dbReference type="InterPro" id="IPR050287">
    <property type="entry name" value="MTA/SAH_deaminase"/>
</dbReference>
<keyword evidence="3" id="KW-0862">Zinc</keyword>
<dbReference type="SUPFAM" id="SSF51338">
    <property type="entry name" value="Composite domain of metallo-dependent hydrolases"/>
    <property type="match status" value="2"/>
</dbReference>
<proteinExistence type="predicted"/>
<dbReference type="Pfam" id="PF01979">
    <property type="entry name" value="Amidohydro_1"/>
    <property type="match status" value="1"/>
</dbReference>
<dbReference type="Gene3D" id="3.20.20.140">
    <property type="entry name" value="Metal-dependent hydrolases"/>
    <property type="match status" value="1"/>
</dbReference>
<dbReference type="AlphaFoldDB" id="A0A840IH12"/>
<evidence type="ECO:0000256" key="3">
    <source>
        <dbReference type="ARBA" id="ARBA00022833"/>
    </source>
</evidence>
<feature type="domain" description="Amidohydrolase-related" evidence="4">
    <location>
        <begin position="62"/>
        <end position="415"/>
    </location>
</feature>
<dbReference type="GO" id="GO:0046872">
    <property type="term" value="F:metal ion binding"/>
    <property type="evidence" value="ECO:0007669"/>
    <property type="project" value="UniProtKB-KW"/>
</dbReference>
<comment type="caution">
    <text evidence="6">The sequence shown here is derived from an EMBL/GenBank/DDBJ whole genome shotgun (WGS) entry which is preliminary data.</text>
</comment>
<evidence type="ECO:0000259" key="4">
    <source>
        <dbReference type="Pfam" id="PF01979"/>
    </source>
</evidence>
<evidence type="ECO:0000259" key="5">
    <source>
        <dbReference type="Pfam" id="PF22039"/>
    </source>
</evidence>
<dbReference type="RefSeq" id="WP_221243175.1">
    <property type="nucleotide sequence ID" value="NZ_JACHNU010000006.1"/>
</dbReference>
<keyword evidence="2 6" id="KW-0378">Hydrolase</keyword>
<dbReference type="InterPro" id="IPR011059">
    <property type="entry name" value="Metal-dep_hydrolase_composite"/>
</dbReference>
<dbReference type="EMBL" id="JACHNU010000006">
    <property type="protein sequence ID" value="MBB4664192.1"/>
    <property type="molecule type" value="Genomic_DNA"/>
</dbReference>
<dbReference type="InterPro" id="IPR032466">
    <property type="entry name" value="Metal_Hydrolase"/>
</dbReference>
<dbReference type="GO" id="GO:0016810">
    <property type="term" value="F:hydrolase activity, acting on carbon-nitrogen (but not peptide) bonds"/>
    <property type="evidence" value="ECO:0007669"/>
    <property type="project" value="InterPro"/>
</dbReference>
<sequence length="481" mass="50813">MNGAPSTVVRGAWVLAMDPARELIRDGAVAFAADGAIAAVGPWAELRERFPEAEVVGDGHGIVLPGFVNCHTHLTEGLVTGMGETASLWEWFERVVEPAGRVTTREDVRIGTKLKGAEMLLSGITTVNDMSCHRNLGSLASLGAADGLAEMGLRGIVSFGAENLYEGAPPEDAFVAEHEALADRLAAEPLLGFRLGIGTILGVSDELMARSVAACARHGWAVHTHLAEVREEVTESRSRHAGRTTVEHAAHVGLLDHELIAGHCIWCGERDLSLLAARDVAVAHSPVANMILASGVCPVPRLRREGVRVGIGTDGAASNDNQDMFGAIKAAALLQKVHHLRADAITAVDVLRMATLEGARALRLDDRVGSLEAGKRADVVLLDGNTPELAAIHDPWQQVVYCATSRCVSHVWVDGAARVADGRLVGHELREIAVEARAQAVDLARRADLSAESVLCGGEGRAFPPSAHARVENDGASALVV</sequence>
<evidence type="ECO:0000313" key="6">
    <source>
        <dbReference type="EMBL" id="MBB4664192.1"/>
    </source>
</evidence>
<dbReference type="SUPFAM" id="SSF51556">
    <property type="entry name" value="Metallo-dependent hydrolases"/>
    <property type="match status" value="1"/>
</dbReference>
<dbReference type="Pfam" id="PF22039">
    <property type="entry name" value="HUTI_composite_bact"/>
    <property type="match status" value="1"/>
</dbReference>
<feature type="domain" description="Aminodeoxyfutalosine deaminase/Imidazolonepropionase-like composite" evidence="5">
    <location>
        <begin position="34"/>
        <end position="53"/>
    </location>
</feature>
<keyword evidence="7" id="KW-1185">Reference proteome</keyword>
<dbReference type="Proteomes" id="UP000585272">
    <property type="component" value="Unassembled WGS sequence"/>
</dbReference>
<dbReference type="InterPro" id="IPR054418">
    <property type="entry name" value="MQNX/HUTI_composite_N"/>
</dbReference>
<accession>A0A840IH12</accession>
<evidence type="ECO:0000313" key="7">
    <source>
        <dbReference type="Proteomes" id="UP000585272"/>
    </source>
</evidence>
<dbReference type="InterPro" id="IPR006680">
    <property type="entry name" value="Amidohydro-rel"/>
</dbReference>
<protein>
    <submittedName>
        <fullName evidence="6">Cytosine/adenosine deaminase-related metal-dependent hydrolase</fullName>
    </submittedName>
</protein>
<organism evidence="6 7">
    <name type="scientific">Conexibacter arvalis</name>
    <dbReference type="NCBI Taxonomy" id="912552"/>
    <lineage>
        <taxon>Bacteria</taxon>
        <taxon>Bacillati</taxon>
        <taxon>Actinomycetota</taxon>
        <taxon>Thermoleophilia</taxon>
        <taxon>Solirubrobacterales</taxon>
        <taxon>Conexibacteraceae</taxon>
        <taxon>Conexibacter</taxon>
    </lineage>
</organism>